<evidence type="ECO:0000313" key="2">
    <source>
        <dbReference type="EMBL" id="MPM12487.1"/>
    </source>
</evidence>
<reference evidence="2" key="1">
    <citation type="submission" date="2019-08" db="EMBL/GenBank/DDBJ databases">
        <authorList>
            <person name="Kucharzyk K."/>
            <person name="Murdoch R.W."/>
            <person name="Higgins S."/>
            <person name="Loffler F."/>
        </authorList>
    </citation>
    <scope>NUCLEOTIDE SEQUENCE</scope>
</reference>
<feature type="domain" description="Secretion system C-terminal sorting" evidence="1">
    <location>
        <begin position="379"/>
        <end position="453"/>
    </location>
</feature>
<comment type="caution">
    <text evidence="2">The sequence shown here is derived from an EMBL/GenBank/DDBJ whole genome shotgun (WGS) entry which is preliminary data.</text>
</comment>
<sequence length="455" mass="51562">MKTLFTFLISIMSLSIMAQSTFLKQYSYWDRAEANAVFEESDGYVVGLCADIGESGYLILLKTNFDGDSVWTKKFLLNRQSAYINDYAVDDARNKILIVPQFGGTENVFKFDNDWNLVYNGSLGLEFPYNIKILNDDNYLILSKSQDFYRAHKINSQTQEKIWSEDTLINEYNYSIGNILENETGGFIITTKNRGFEPTYIGSTIYGLNSAGQIISNYTFNQFVLGTTKFEDRNLLSLAYKDQNTTGYNAIITYQTDGTILDSTGITVQQTSYTQFIEDGNKKVMAGMLFEPGNNFFHTAIASFVNDENVWTKNHGDANSNTDKYYPSEIKKTSDGGYIIVGILTNNGSSLPYLLKTDSVGNIITLGISEKNYQYNWMIYPNPATDLVQISFDKKDQWEKVVIYNNLGTIVKEYTLPVHTDKFTLNAENFTSGVYFCGLINRSSKSPLNKMIIVR</sequence>
<name>A0A644X994_9ZZZZ</name>
<dbReference type="NCBIfam" id="TIGR04183">
    <property type="entry name" value="Por_Secre_tail"/>
    <property type="match status" value="1"/>
</dbReference>
<dbReference type="InterPro" id="IPR026444">
    <property type="entry name" value="Secre_tail"/>
</dbReference>
<dbReference type="EMBL" id="VSSQ01001978">
    <property type="protein sequence ID" value="MPM12487.1"/>
    <property type="molecule type" value="Genomic_DNA"/>
</dbReference>
<evidence type="ECO:0000259" key="1">
    <source>
        <dbReference type="Pfam" id="PF18962"/>
    </source>
</evidence>
<protein>
    <recommendedName>
        <fullName evidence="1">Secretion system C-terminal sorting domain-containing protein</fullName>
    </recommendedName>
</protein>
<gene>
    <name evidence="2" type="ORF">SDC9_58840</name>
</gene>
<proteinExistence type="predicted"/>
<accession>A0A644X994</accession>
<organism evidence="2">
    <name type="scientific">bioreactor metagenome</name>
    <dbReference type="NCBI Taxonomy" id="1076179"/>
    <lineage>
        <taxon>unclassified sequences</taxon>
        <taxon>metagenomes</taxon>
        <taxon>ecological metagenomes</taxon>
    </lineage>
</organism>
<dbReference type="AlphaFoldDB" id="A0A644X994"/>
<dbReference type="Pfam" id="PF18962">
    <property type="entry name" value="Por_Secre_tail"/>
    <property type="match status" value="1"/>
</dbReference>